<reference evidence="2 3" key="2">
    <citation type="submission" date="2018-11" db="EMBL/GenBank/DDBJ databases">
        <authorList>
            <consortium name="Pathogen Informatics"/>
        </authorList>
    </citation>
    <scope>NUCLEOTIDE SEQUENCE [LARGE SCALE GENOMIC DNA]</scope>
</reference>
<feature type="region of interest" description="Disordered" evidence="1">
    <location>
        <begin position="139"/>
        <end position="161"/>
    </location>
</feature>
<evidence type="ECO:0000313" key="2">
    <source>
        <dbReference type="EMBL" id="VDP17713.1"/>
    </source>
</evidence>
<accession>A0A183IY40</accession>
<feature type="region of interest" description="Disordered" evidence="1">
    <location>
        <begin position="35"/>
        <end position="60"/>
    </location>
</feature>
<dbReference type="AlphaFoldDB" id="A0A183IY40"/>
<dbReference type="Proteomes" id="UP000270296">
    <property type="component" value="Unassembled WGS sequence"/>
</dbReference>
<reference evidence="4" key="1">
    <citation type="submission" date="2016-06" db="UniProtKB">
        <authorList>
            <consortium name="WormBaseParasite"/>
        </authorList>
    </citation>
    <scope>IDENTIFICATION</scope>
</reference>
<name>A0A183IY40_9BILA</name>
<feature type="compositionally biased region" description="Polar residues" evidence="1">
    <location>
        <begin position="49"/>
        <end position="60"/>
    </location>
</feature>
<sequence length="161" mass="17733">MGGVNYDRCHEAGYDKKMSLTSTNQALERNVVQLSQGNGGVADKEGPVTASSTNEKSTEVTLSPPVLADFRYGREDFLALRPPLHQKPPEEFVARFEELFVDLQQPATLSPFSEVEQRLLMGGVNSAKVINAINHVDKERPTRWQMGPRGAPARPTADPTQ</sequence>
<evidence type="ECO:0000256" key="1">
    <source>
        <dbReference type="SAM" id="MobiDB-lite"/>
    </source>
</evidence>
<dbReference type="EMBL" id="UZAM01011700">
    <property type="protein sequence ID" value="VDP17713.1"/>
    <property type="molecule type" value="Genomic_DNA"/>
</dbReference>
<organism evidence="4">
    <name type="scientific">Soboliphyme baturini</name>
    <dbReference type="NCBI Taxonomy" id="241478"/>
    <lineage>
        <taxon>Eukaryota</taxon>
        <taxon>Metazoa</taxon>
        <taxon>Ecdysozoa</taxon>
        <taxon>Nematoda</taxon>
        <taxon>Enoplea</taxon>
        <taxon>Dorylaimia</taxon>
        <taxon>Dioctophymatida</taxon>
        <taxon>Dioctophymatoidea</taxon>
        <taxon>Soboliphymatidae</taxon>
        <taxon>Soboliphyme</taxon>
    </lineage>
</organism>
<evidence type="ECO:0000313" key="4">
    <source>
        <dbReference type="WBParaSite" id="SBAD_0000884901-mRNA-1"/>
    </source>
</evidence>
<dbReference type="WBParaSite" id="SBAD_0000884901-mRNA-1">
    <property type="protein sequence ID" value="SBAD_0000884901-mRNA-1"/>
    <property type="gene ID" value="SBAD_0000884901"/>
</dbReference>
<keyword evidence="3" id="KW-1185">Reference proteome</keyword>
<dbReference type="OrthoDB" id="48509at2759"/>
<protein>
    <submittedName>
        <fullName evidence="4">Retrotransposon gag protein</fullName>
    </submittedName>
</protein>
<gene>
    <name evidence="2" type="ORF">SBAD_LOCUS8538</name>
</gene>
<evidence type="ECO:0000313" key="3">
    <source>
        <dbReference type="Proteomes" id="UP000270296"/>
    </source>
</evidence>
<proteinExistence type="predicted"/>